<keyword evidence="6" id="KW-1185">Reference proteome</keyword>
<organism evidence="6 7">
    <name type="scientific">Frankliniella occidentalis</name>
    <name type="common">Western flower thrips</name>
    <name type="synonym">Euthrips occidentalis</name>
    <dbReference type="NCBI Taxonomy" id="133901"/>
    <lineage>
        <taxon>Eukaryota</taxon>
        <taxon>Metazoa</taxon>
        <taxon>Ecdysozoa</taxon>
        <taxon>Arthropoda</taxon>
        <taxon>Hexapoda</taxon>
        <taxon>Insecta</taxon>
        <taxon>Pterygota</taxon>
        <taxon>Neoptera</taxon>
        <taxon>Paraneoptera</taxon>
        <taxon>Thysanoptera</taxon>
        <taxon>Terebrantia</taxon>
        <taxon>Thripoidea</taxon>
        <taxon>Thripidae</taxon>
        <taxon>Frankliniella</taxon>
    </lineage>
</organism>
<accession>A0A9C6XQ82</accession>
<keyword evidence="4" id="KW-0812">Transmembrane</keyword>
<feature type="chain" id="PRO_5039237481" evidence="5">
    <location>
        <begin position="35"/>
        <end position="555"/>
    </location>
</feature>
<keyword evidence="4" id="KW-0472">Membrane</keyword>
<proteinExistence type="inferred from homology"/>
<keyword evidence="5" id="KW-0732">Signal</keyword>
<sequence length="555" mass="62314">MQHASPARASARQSVAVLVIALIMPLLLKQCVSSAAPEVKTTAASHAREPLRILALMTIDTMSHHIWMSALTVELAKRGHLVTSIDIHKHSENPPTLNTTVIETAFQFIDQEYMKLFMASTVPGQISMLQDMGEIDCKRDLASPTMQRLLDPAFKGAFDPIIIDYHADCMLGFVHRFNYPGVLAVSAFPVAPWVDDLMHNPQVPSILAHTLQPFPHPMNLWQRAWTLYLHAHQKFLVWWRRPVENSLIKRFFGDDAPSVEQLRQHVHVALVNENPVLEAPRPLLPSQIPVGGMHVKPADLGRIPSGLLKWMDDSKDGFIFVSFGSVMKGKSIDPVKKRALVNSFAALAPLRVLWKIEPDAVAAEPVTANVRVEAWAPQNDLFGHPNLRLFVSHCGGLSVQEASYHGVPVLGTPFVVDQFVNLEKVVGVGMGRRMPFKDITTERFVGEINEMLTNPRYLKAARHTRTLIHDQKETPLERAVWWAEYVGRHRGAPHLRSPARDLYWHQVMMLDIAALLALAVLAVLLVAFLVVKYTVYFVRKGSQQHKTPLKRAKKD</sequence>
<evidence type="ECO:0000256" key="1">
    <source>
        <dbReference type="ARBA" id="ARBA00009995"/>
    </source>
</evidence>
<keyword evidence="4" id="KW-1133">Transmembrane helix</keyword>
<evidence type="ECO:0000313" key="6">
    <source>
        <dbReference type="Proteomes" id="UP000504606"/>
    </source>
</evidence>
<evidence type="ECO:0000256" key="5">
    <source>
        <dbReference type="SAM" id="SignalP"/>
    </source>
</evidence>
<evidence type="ECO:0000256" key="4">
    <source>
        <dbReference type="SAM" id="Phobius"/>
    </source>
</evidence>
<dbReference type="PANTHER" id="PTHR48043:SF159">
    <property type="entry name" value="EG:EG0003.4 PROTEIN-RELATED"/>
    <property type="match status" value="1"/>
</dbReference>
<dbReference type="OrthoDB" id="5835829at2759"/>
<dbReference type="Proteomes" id="UP000504606">
    <property type="component" value="Unplaced"/>
</dbReference>
<reference evidence="7" key="1">
    <citation type="submission" date="2025-08" db="UniProtKB">
        <authorList>
            <consortium name="RefSeq"/>
        </authorList>
    </citation>
    <scope>IDENTIFICATION</scope>
    <source>
        <tissue evidence="7">Whole organism</tissue>
    </source>
</reference>
<dbReference type="FunFam" id="3.40.50.2000:FF:000021">
    <property type="entry name" value="UDP-glucuronosyltransferase"/>
    <property type="match status" value="1"/>
</dbReference>
<keyword evidence="3" id="KW-0808">Transferase</keyword>
<dbReference type="InterPro" id="IPR002213">
    <property type="entry name" value="UDP_glucos_trans"/>
</dbReference>
<dbReference type="PANTHER" id="PTHR48043">
    <property type="entry name" value="EG:EG0003.4 PROTEIN-RELATED"/>
    <property type="match status" value="1"/>
</dbReference>
<protein>
    <submittedName>
        <fullName evidence="7">UDP-glycosyltransferase UGT5-like isoform X2</fullName>
    </submittedName>
</protein>
<dbReference type="SUPFAM" id="SSF53756">
    <property type="entry name" value="UDP-Glycosyltransferase/glycogen phosphorylase"/>
    <property type="match status" value="1"/>
</dbReference>
<dbReference type="RefSeq" id="XP_052127230.1">
    <property type="nucleotide sequence ID" value="XM_052271270.1"/>
</dbReference>
<comment type="similarity">
    <text evidence="1">Belongs to the UDP-glycosyltransferase family.</text>
</comment>
<name>A0A9C6XQ82_FRAOC</name>
<feature type="transmembrane region" description="Helical" evidence="4">
    <location>
        <begin position="503"/>
        <end position="531"/>
    </location>
</feature>
<dbReference type="Gene3D" id="3.40.50.2000">
    <property type="entry name" value="Glycogen Phosphorylase B"/>
    <property type="match status" value="1"/>
</dbReference>
<dbReference type="InterPro" id="IPR050271">
    <property type="entry name" value="UDP-glycosyltransferase"/>
</dbReference>
<evidence type="ECO:0000313" key="7">
    <source>
        <dbReference type="RefSeq" id="XP_052127230.1"/>
    </source>
</evidence>
<dbReference type="GeneID" id="113204101"/>
<evidence type="ECO:0000256" key="3">
    <source>
        <dbReference type="ARBA" id="ARBA00022679"/>
    </source>
</evidence>
<gene>
    <name evidence="7" type="primary">LOC113204101</name>
</gene>
<keyword evidence="2" id="KW-0328">Glycosyltransferase</keyword>
<evidence type="ECO:0000256" key="2">
    <source>
        <dbReference type="ARBA" id="ARBA00022676"/>
    </source>
</evidence>
<dbReference type="GO" id="GO:0008194">
    <property type="term" value="F:UDP-glycosyltransferase activity"/>
    <property type="evidence" value="ECO:0007669"/>
    <property type="project" value="InterPro"/>
</dbReference>
<feature type="signal peptide" evidence="5">
    <location>
        <begin position="1"/>
        <end position="34"/>
    </location>
</feature>
<dbReference type="Pfam" id="PF00201">
    <property type="entry name" value="UDPGT"/>
    <property type="match status" value="1"/>
</dbReference>
<dbReference type="AlphaFoldDB" id="A0A9C6XQ82"/>
<dbReference type="CDD" id="cd03784">
    <property type="entry name" value="GT1_Gtf-like"/>
    <property type="match status" value="1"/>
</dbReference>